<dbReference type="PROSITE" id="PS50084">
    <property type="entry name" value="KH_TYPE_1"/>
    <property type="match status" value="1"/>
</dbReference>
<gene>
    <name evidence="8" type="primary">rpsC</name>
    <name evidence="11" type="ORF">C0J27_01715</name>
</gene>
<dbReference type="InterPro" id="IPR036419">
    <property type="entry name" value="Ribosomal_S3_C_sf"/>
</dbReference>
<evidence type="ECO:0000256" key="6">
    <source>
        <dbReference type="ARBA" id="ARBA00024998"/>
    </source>
</evidence>
<dbReference type="HAMAP" id="MF_01309_B">
    <property type="entry name" value="Ribosomal_uS3_B"/>
    <property type="match status" value="1"/>
</dbReference>
<dbReference type="InterPro" id="IPR018280">
    <property type="entry name" value="Ribosomal_uS3_CS"/>
</dbReference>
<dbReference type="InterPro" id="IPR015946">
    <property type="entry name" value="KH_dom-like_a/b"/>
</dbReference>
<dbReference type="InterPro" id="IPR057258">
    <property type="entry name" value="Ribosomal_uS3"/>
</dbReference>
<dbReference type="InterPro" id="IPR009019">
    <property type="entry name" value="KH_sf_prok-type"/>
</dbReference>
<proteinExistence type="inferred from homology"/>
<dbReference type="GO" id="GO:0006412">
    <property type="term" value="P:translation"/>
    <property type="evidence" value="ECO:0007669"/>
    <property type="project" value="UniProtKB-UniRule"/>
</dbReference>
<dbReference type="SUPFAM" id="SSF54821">
    <property type="entry name" value="Ribosomal protein S3 C-terminal domain"/>
    <property type="match status" value="1"/>
</dbReference>
<dbReference type="KEGG" id="cdes:C0J27_01715"/>
<dbReference type="Proteomes" id="UP000254834">
    <property type="component" value="Chromosome"/>
</dbReference>
<comment type="similarity">
    <text evidence="1 8 9">Belongs to the universal ribosomal protein uS3 family.</text>
</comment>
<evidence type="ECO:0000256" key="4">
    <source>
        <dbReference type="ARBA" id="ARBA00022980"/>
    </source>
</evidence>
<dbReference type="InterPro" id="IPR001351">
    <property type="entry name" value="Ribosomal_uS3_C"/>
</dbReference>
<comment type="subunit">
    <text evidence="8">Part of the 30S ribosomal subunit. Forms a tight complex with proteins S10 and S14.</text>
</comment>
<evidence type="ECO:0000256" key="9">
    <source>
        <dbReference type="RuleBase" id="RU003624"/>
    </source>
</evidence>
<dbReference type="InterPro" id="IPR005704">
    <property type="entry name" value="Ribosomal_uS3_bac-typ"/>
</dbReference>
<reference evidence="11 12" key="1">
    <citation type="submission" date="2017-12" db="EMBL/GenBank/DDBJ databases">
        <title>Chromulinavorax destructans is a abundant pathogen of dominant heterotrophic picoflagllates.</title>
        <authorList>
            <person name="Deeg C.M."/>
            <person name="Zimmer M."/>
            <person name="Suttle C.A."/>
        </authorList>
    </citation>
    <scope>NUCLEOTIDE SEQUENCE [LARGE SCALE GENOMIC DNA]</scope>
    <source>
        <strain evidence="11 12">SeV1</strain>
    </source>
</reference>
<keyword evidence="5 8" id="KW-0687">Ribonucleoprotein</keyword>
<dbReference type="SMART" id="SM00322">
    <property type="entry name" value="KH"/>
    <property type="match status" value="1"/>
</dbReference>
<organism evidence="11 12">
    <name type="scientific">Candidatus Chromulinivorax destructor</name>
    <dbReference type="NCBI Taxonomy" id="2066483"/>
    <lineage>
        <taxon>Bacteria</taxon>
        <taxon>Candidatus Babelota</taxon>
        <taxon>Candidatus Babeliae</taxon>
        <taxon>Candidatus Babeliales</taxon>
        <taxon>Candidatus Chromulinivoraceae</taxon>
        <taxon>Candidatus Chromulinivorax</taxon>
    </lineage>
</organism>
<dbReference type="PANTHER" id="PTHR11760:SF19">
    <property type="entry name" value="SMALL RIBOSOMAL SUBUNIT PROTEIN US3C"/>
    <property type="match status" value="1"/>
</dbReference>
<dbReference type="Pfam" id="PF07650">
    <property type="entry name" value="KH_2"/>
    <property type="match status" value="1"/>
</dbReference>
<keyword evidence="4 8" id="KW-0689">Ribosomal protein</keyword>
<dbReference type="PROSITE" id="PS50823">
    <property type="entry name" value="KH_TYPE_2"/>
    <property type="match status" value="1"/>
</dbReference>
<evidence type="ECO:0000256" key="7">
    <source>
        <dbReference type="ARBA" id="ARBA00035257"/>
    </source>
</evidence>
<dbReference type="AlphaFoldDB" id="A0A345ZAZ5"/>
<comment type="function">
    <text evidence="6 8">Binds the lower part of the 30S subunit head. Binds mRNA in the 70S ribosome, positioning it for translation.</text>
</comment>
<evidence type="ECO:0000256" key="3">
    <source>
        <dbReference type="ARBA" id="ARBA00022884"/>
    </source>
</evidence>
<dbReference type="GO" id="GO:0022627">
    <property type="term" value="C:cytosolic small ribosomal subunit"/>
    <property type="evidence" value="ECO:0007669"/>
    <property type="project" value="TreeGrafter"/>
</dbReference>
<dbReference type="FunFam" id="3.30.300.20:FF:000001">
    <property type="entry name" value="30S ribosomal protein S3"/>
    <property type="match status" value="1"/>
</dbReference>
<dbReference type="GO" id="GO:0003735">
    <property type="term" value="F:structural constituent of ribosome"/>
    <property type="evidence" value="ECO:0007669"/>
    <property type="project" value="InterPro"/>
</dbReference>
<name>A0A345ZAZ5_9BACT</name>
<accession>A0A345ZAZ5</accession>
<feature type="domain" description="KH type-2" evidence="10">
    <location>
        <begin position="42"/>
        <end position="111"/>
    </location>
</feature>
<dbReference type="SUPFAM" id="SSF54814">
    <property type="entry name" value="Prokaryotic type KH domain (KH-domain type II)"/>
    <property type="match status" value="1"/>
</dbReference>
<evidence type="ECO:0000256" key="2">
    <source>
        <dbReference type="ARBA" id="ARBA00022730"/>
    </source>
</evidence>
<dbReference type="Gene3D" id="3.30.300.20">
    <property type="match status" value="1"/>
</dbReference>
<dbReference type="InterPro" id="IPR004087">
    <property type="entry name" value="KH_dom"/>
</dbReference>
<keyword evidence="12" id="KW-1185">Reference proteome</keyword>
<dbReference type="CDD" id="cd02412">
    <property type="entry name" value="KH-II_30S_S3"/>
    <property type="match status" value="1"/>
</dbReference>
<protein>
    <recommendedName>
        <fullName evidence="7 8">Small ribosomal subunit protein uS3</fullName>
    </recommendedName>
</protein>
<dbReference type="PROSITE" id="PS00548">
    <property type="entry name" value="RIBOSOMAL_S3"/>
    <property type="match status" value="1"/>
</dbReference>
<dbReference type="Pfam" id="PF00189">
    <property type="entry name" value="Ribosomal_S3_C"/>
    <property type="match status" value="1"/>
</dbReference>
<dbReference type="GO" id="GO:0019843">
    <property type="term" value="F:rRNA binding"/>
    <property type="evidence" value="ECO:0007669"/>
    <property type="project" value="UniProtKB-UniRule"/>
</dbReference>
<dbReference type="RefSeq" id="WP_115585477.1">
    <property type="nucleotide sequence ID" value="NZ_CP025544.1"/>
</dbReference>
<dbReference type="NCBIfam" id="TIGR01009">
    <property type="entry name" value="rpsC_bact"/>
    <property type="match status" value="1"/>
</dbReference>
<dbReference type="PANTHER" id="PTHR11760">
    <property type="entry name" value="30S/40S RIBOSOMAL PROTEIN S3"/>
    <property type="match status" value="1"/>
</dbReference>
<dbReference type="EMBL" id="CP025544">
    <property type="protein sequence ID" value="AXK60462.1"/>
    <property type="molecule type" value="Genomic_DNA"/>
</dbReference>
<evidence type="ECO:0000256" key="5">
    <source>
        <dbReference type="ARBA" id="ARBA00023274"/>
    </source>
</evidence>
<evidence type="ECO:0000313" key="11">
    <source>
        <dbReference type="EMBL" id="AXK60462.1"/>
    </source>
</evidence>
<evidence type="ECO:0000256" key="1">
    <source>
        <dbReference type="ARBA" id="ARBA00010761"/>
    </source>
</evidence>
<evidence type="ECO:0000259" key="10">
    <source>
        <dbReference type="PROSITE" id="PS50823"/>
    </source>
</evidence>
<evidence type="ECO:0000256" key="8">
    <source>
        <dbReference type="HAMAP-Rule" id="MF_01309"/>
    </source>
</evidence>
<dbReference type="Gene3D" id="3.30.1140.32">
    <property type="entry name" value="Ribosomal protein S3, C-terminal domain"/>
    <property type="match status" value="1"/>
</dbReference>
<keyword evidence="3 8" id="KW-0694">RNA-binding</keyword>
<dbReference type="GO" id="GO:0003729">
    <property type="term" value="F:mRNA binding"/>
    <property type="evidence" value="ECO:0007669"/>
    <property type="project" value="UniProtKB-UniRule"/>
</dbReference>
<keyword evidence="2 8" id="KW-0699">rRNA-binding</keyword>
<evidence type="ECO:0000313" key="12">
    <source>
        <dbReference type="Proteomes" id="UP000254834"/>
    </source>
</evidence>
<sequence>MGQKVNPIGFRVGVYRDWDAKWFPRDSRKGSYAKELLEDLKIRKYLDKALETAELSRVEIEKTGNNVRIIIHTSRPGLVIGKKGQEIDNLRKDLSKMLNVASVDISVEEIKNPEIDAVLVAKNIADQLVKRASFKKIMKKAGTSAMKSNAQGIKICCKGRLNGAEIARAEWLRMGSVPLHTLRSNIDYGYARALTTYGIIGVKVWICKGDFQLV</sequence>
<dbReference type="OrthoDB" id="9806396at2"/>
<dbReference type="InterPro" id="IPR004044">
    <property type="entry name" value="KH_dom_type_2"/>
</dbReference>